<feature type="domain" description="Cadherin-like beta-sandwich-like" evidence="6">
    <location>
        <begin position="743"/>
        <end position="830"/>
    </location>
</feature>
<feature type="domain" description="Cadherin-like beta-sandwich-like" evidence="6">
    <location>
        <begin position="2325"/>
        <end position="2409"/>
    </location>
</feature>
<feature type="domain" description="Cadherin-like beta-sandwich-like" evidence="6">
    <location>
        <begin position="352"/>
        <end position="433"/>
    </location>
</feature>
<feature type="domain" description="Glycine-rich" evidence="7">
    <location>
        <begin position="1170"/>
        <end position="1416"/>
    </location>
</feature>
<dbReference type="InterPro" id="IPR025883">
    <property type="entry name" value="Cadherin-like_domain"/>
</dbReference>
<feature type="domain" description="Cadherin-like beta-sandwich-like" evidence="6">
    <location>
        <begin position="2229"/>
        <end position="2311"/>
    </location>
</feature>
<feature type="domain" description="Cadherin-like beta-sandwich-like" evidence="6">
    <location>
        <begin position="2031"/>
        <end position="2112"/>
    </location>
</feature>
<comment type="subcellular location">
    <subcellularLocation>
        <location evidence="1">Secreted</location>
    </subcellularLocation>
</comment>
<feature type="region of interest" description="Disordered" evidence="5">
    <location>
        <begin position="2611"/>
        <end position="2640"/>
    </location>
</feature>
<feature type="domain" description="Cadherin-like beta-sandwich-like" evidence="6">
    <location>
        <begin position="1921"/>
        <end position="2012"/>
    </location>
</feature>
<evidence type="ECO:0000256" key="2">
    <source>
        <dbReference type="ARBA" id="ARBA00022525"/>
    </source>
</evidence>
<dbReference type="PANTHER" id="PTHR14776:SF1">
    <property type="entry name" value="CADHERIN-LIKE AND PC-ESTERASE DOMAIN-CONTAINING PROTEIN 1"/>
    <property type="match status" value="1"/>
</dbReference>
<feature type="domain" description="Cadherin-like beta-sandwich-like" evidence="6">
    <location>
        <begin position="1722"/>
        <end position="1810"/>
    </location>
</feature>
<dbReference type="PANTHER" id="PTHR14776">
    <property type="entry name" value="CADHERIN-LIKE AND PC-ESTERASE DOMAIN-CONTAINING PROTEIN 1"/>
    <property type="match status" value="1"/>
</dbReference>
<evidence type="ECO:0000259" key="7">
    <source>
        <dbReference type="Pfam" id="PF21722"/>
    </source>
</evidence>
<feature type="domain" description="Cadherin-like beta-sandwich-like" evidence="6">
    <location>
        <begin position="1425"/>
        <end position="1515"/>
    </location>
</feature>
<dbReference type="Pfam" id="PF21722">
    <property type="entry name" value="Gly_rich_2"/>
    <property type="match status" value="2"/>
</dbReference>
<feature type="compositionally biased region" description="Polar residues" evidence="5">
    <location>
        <begin position="2424"/>
        <end position="2434"/>
    </location>
</feature>
<feature type="domain" description="Cadherin-like beta-sandwich-like" evidence="6">
    <location>
        <begin position="1820"/>
        <end position="1911"/>
    </location>
</feature>
<feature type="domain" description="Cadherin-like beta-sandwich-like" evidence="6">
    <location>
        <begin position="241"/>
        <end position="333"/>
    </location>
</feature>
<evidence type="ECO:0000256" key="3">
    <source>
        <dbReference type="ARBA" id="ARBA00022729"/>
    </source>
</evidence>
<dbReference type="Gene3D" id="2.60.40.2340">
    <property type="match status" value="1"/>
</dbReference>
<feature type="region of interest" description="Disordered" evidence="5">
    <location>
        <begin position="963"/>
        <end position="982"/>
    </location>
</feature>
<evidence type="ECO:0008006" key="10">
    <source>
        <dbReference type="Google" id="ProtNLM"/>
    </source>
</evidence>
<name>A0AAD5KEK1_9CRUS</name>
<feature type="compositionally biased region" description="Polar residues" evidence="5">
    <location>
        <begin position="971"/>
        <end position="982"/>
    </location>
</feature>
<sequence length="2796" mass="285096">MSLSGTLTFDRVLAPNLTRVSANLVSYSINDGINTFKNQDSYFRVNMLVSTNSQGVLTDVETVIRQLQSKTSTTPNLGNYINELWLLPTYMYLFNATLCTTDDASCSTLYQSPTRTSSVNLLTKAKPIFKSTNADLASMLLTAVSTGESSSPPNFSSNTLNYDVTVPFGMSQITIKPTALIGASAISINGAAVQSGSSSGIFNLNQGINNFIVSVTAQDGVSKKSYSLRITRANPATDANLSALSISPGTIDQTFNAQTLSYTATVPFSQTSLQISATKAETNAKISLNGVALASATLSNSLPLKAGQNVFQLVVTAEDGTTKKNYSITIQRQSPSTNATLEFLSLTPEAALTPTFLPSQNTYTVAVPFSTSKIKFIPTSQDLTATVTVKGITVARGVASTDINLALGNNIIPVIVTAQDGLTKLTYTVTITRATPSSDADLAALSVNNSAFAQTFSPTTTSYTQTVPFSTSTAAFGILTSDENAKVTVNGRATTNSGVSAPVALNVGSNTIQIKVVAENGTTVKTTTVTLTRQNPASNPALSQLTLNTGILTGPVIENNIYKYTSSDVLFAVSSVTITPTAADGAKTRISVNGSIVASGTASSPVSLIVGTNIIKIISTAESGASREHWITINRLQPSGVNDLQNLTIAQGSLSPTFSSSQLEYSATVAENVSSLSILPVLLDATASIRINGISSPNNTNKSVNLSFGANEISVAVRAENGATKTYKLIVTRALSANADLAAITLSAGTLSPEFSSSTTSYTAIVDFSIATLTVSPQKANEYSSVTINSEAVAISKNINLVPGVNMITIVTRAQDGQSTQTYTLQITRQAASNVSTLASLSVSSVAIPVEVTAQDGVTSTTYTLQVTFIPPACSPIETTITENGKTYKVLTFSTAGDCQWQAPAGVDKIDYLVVGAGGGTAGSTSGNSAWGNFNGGGGGGGGGVLTSQAFSITPKQTYNIKVGAGGSGGTKSDNALTRKASNGGDTQFGSYVAKGGGGIASVNSDLVFPNKAAGGGGGGAGSIGSSANGPKNAGNGGRGLLSTINGFSVFYGGGGGGGSRDFQCPGGFLFLSRVDCDVTQGQGGQGGGASGKQSGNGNNGTNGLGGGAGGVGGDGNGGRGGDGIVVLRYELSPCLPTETTIVGTKNADGTFTANPNGTVYKVLTFNSLGTCDTWSAAQGVTEVDYLVVGGGGGSAGTNTNTNDVHGNGGGGAGGFLEGSLSVSANQQYLIKVGSGGMGGSKSNDATLRRGKNGSSSEFHTLTADGGGAGGFFNEIGSNGASGGGGGGRASTSGGTGITGLGFNGGNARGNGGVGKLSSITGSPVYYAGGGGGGAADKNTSPCGFLGLDDCLNSNGVAGTGGLGGGGNGGAYGQNQTNINNGGAQNGLSGFGGGAGGPAINSAGASGGTGVVILRYAVSTDANLTALSVGEGNFTPVFDSNTTTYSLSLPNGTDVFTITPTTSHPDALITINGEGSDSGRPSRAFELEVGDNIFSVVVTAPDERTRKTYTLNVRRISNDANLTDIFTSEGGISPSFDSENTQIRYPGCRYLTSIQLGGKAKQANATLKINGTTVLDGRLSGALNLPNFGANTFPILVTAEDGVTTKTYTVVVSRVSVVLTNLSSSTGQIQESFDVTRKSYTQQVDNAVSRLGLRPEALDPNAVIRVNGERVLSGELSTLFDLEVGTNTLTVDVLAIDGSLSDKYALTVSRGAPAAEARLQNLVFNSGTLNQTFDSDSKAYTMNVPFAADTTLVTATALDPNATLLINGVPVQNGTASPAISLAQGDNTVRVDVTAQNGLIQESYTVTITRGAPTSEDKLSNLSITDVTLSPSFAENTFTYTSSVNFSVSSVRLTAIAKDVNASIRVNGEVLKSGVISEPILLVQGSNSIQVEVFGQDGSNTNSAYTITITRGAPSADASLSALSLSQGTLSPTFASNTIAYTSTVPFVAESTSISATPSNSNATLLINGETVSSGQFSSMLGLVAGASTSFDVLVMAENGTTIKTYSIAVTRTMATSDELLSGLTHTSGNLAETFASTTYLYTSTVPFATTSTRIAPVLRDAKAQVKVNGVVVASGQNSEVLELSEGLNEFSIETLSEDKANTKIYILRITRSTPSTNADLSGLSFSGINLIESFSSTTTSYSSTVANTVESTRITATLADPTAGLRINGLSVQSGQATDLIALNVGSNTITVEVIAQDGTTIKTYSTTLIRPASTNANLSDIILSSGVLSPTFTSATITYSANVENSINNLIVLPEPADLTALVTVNGTAVLNGQASNPIALNVGSNTITVEVTAQDGTTTKSYTITVTRAASTNADLSGLTLSSGTLSPTFASATTSYSLSVANSVTSINLTTVAADPTATITVNGVSVASGQPSGAISLAVGSNTISILVTAEDLSTKSYVIIINRVDIDSDGDGVPDNVELQQGTNPNDSTDAKDSDGDGIPDYIETQQGTNPNLAGDALDTDGDGVTDYIEKLQGTDPLQAGDSLLDSDGDGIPDYIETQQGTNPNLAGDALDTDGDGVPDYIEKLQGTDPLQAGDSLLDSDGDGIPDFAEIQQGTNPNLAGDALDTDGDGVPDYIEKLQGTDPLQAGDSLLDSDGDGIPDFAEIQQGTNPNLADGDGIPDFAEIQQGTNPNLAGDALDTDGDGVPDYIEKLQGTDPLRAGDSLLDSDGDGIPDFAEIQQGTNPNLAGDALDTDGDGVPDYIEKLQGTNPLRAGDSLLDSDGDGIPDFAEIQQGTNPNLAGDALDTDGDGVPDYIEKLQGTDPLRAGDSLLDSDGDGILITSKRNKEQIQI</sequence>
<dbReference type="Proteomes" id="UP000820818">
    <property type="component" value="Unassembled WGS sequence"/>
</dbReference>
<feature type="domain" description="Cadherin-like beta-sandwich-like" evidence="6">
    <location>
        <begin position="147"/>
        <end position="232"/>
    </location>
</feature>
<dbReference type="Gene3D" id="4.10.1080.10">
    <property type="entry name" value="TSP type-3 repeat"/>
    <property type="match status" value="1"/>
</dbReference>
<protein>
    <recommendedName>
        <fullName evidence="10">Cadherin-like beta sandwich domain-containing protein</fullName>
    </recommendedName>
</protein>
<dbReference type="Pfam" id="PF12733">
    <property type="entry name" value="Cadherin-like"/>
    <property type="match status" value="17"/>
</dbReference>
<dbReference type="InterPro" id="IPR049304">
    <property type="entry name" value="Gly_rich_dom"/>
</dbReference>
<feature type="domain" description="Cadherin-like beta-sandwich-like" evidence="6">
    <location>
        <begin position="645"/>
        <end position="733"/>
    </location>
</feature>
<keyword evidence="9" id="KW-1185">Reference proteome</keyword>
<feature type="domain" description="Cadherin-like beta-sandwich-like" evidence="6">
    <location>
        <begin position="1551"/>
        <end position="1614"/>
    </location>
</feature>
<keyword evidence="2" id="KW-0964">Secreted</keyword>
<evidence type="ECO:0000256" key="1">
    <source>
        <dbReference type="ARBA" id="ARBA00004613"/>
    </source>
</evidence>
<feature type="domain" description="Cadherin-like beta-sandwich-like" evidence="6">
    <location>
        <begin position="558"/>
        <end position="635"/>
    </location>
</feature>
<dbReference type="Pfam" id="PF18884">
    <property type="entry name" value="TSP3_bac"/>
    <property type="match status" value="14"/>
</dbReference>
<accession>A0AAD5KEK1</accession>
<keyword evidence="4" id="KW-0106">Calcium</keyword>
<feature type="domain" description="Glycine-rich" evidence="7">
    <location>
        <begin position="895"/>
        <end position="1131"/>
    </location>
</feature>
<evidence type="ECO:0000256" key="4">
    <source>
        <dbReference type="ARBA" id="ARBA00022837"/>
    </source>
</evidence>
<reference evidence="8" key="1">
    <citation type="submission" date="2022-05" db="EMBL/GenBank/DDBJ databases">
        <title>A multi-omics perspective on studying reproductive biology in Daphnia sinensis.</title>
        <authorList>
            <person name="Jia J."/>
        </authorList>
    </citation>
    <scope>NUCLEOTIDE SEQUENCE</scope>
    <source>
        <strain evidence="8">WSL</strain>
    </source>
</reference>
<feature type="domain" description="Cadherin-like beta-sandwich-like" evidence="6">
    <location>
        <begin position="442"/>
        <end position="534"/>
    </location>
</feature>
<feature type="region of interest" description="Disordered" evidence="5">
    <location>
        <begin position="1082"/>
        <end position="1115"/>
    </location>
</feature>
<gene>
    <name evidence="8" type="ORF">GHT06_003536</name>
</gene>
<keyword evidence="3" id="KW-0732">Signal</keyword>
<evidence type="ECO:0000313" key="9">
    <source>
        <dbReference type="Proteomes" id="UP000820818"/>
    </source>
</evidence>
<feature type="compositionally biased region" description="Gly residues" evidence="5">
    <location>
        <begin position="1098"/>
        <end position="1115"/>
    </location>
</feature>
<evidence type="ECO:0000313" key="8">
    <source>
        <dbReference type="EMBL" id="KAI9550164.1"/>
    </source>
</evidence>
<evidence type="ECO:0000256" key="5">
    <source>
        <dbReference type="SAM" id="MobiDB-lite"/>
    </source>
</evidence>
<organism evidence="8 9">
    <name type="scientific">Daphnia sinensis</name>
    <dbReference type="NCBI Taxonomy" id="1820382"/>
    <lineage>
        <taxon>Eukaryota</taxon>
        <taxon>Metazoa</taxon>
        <taxon>Ecdysozoa</taxon>
        <taxon>Arthropoda</taxon>
        <taxon>Crustacea</taxon>
        <taxon>Branchiopoda</taxon>
        <taxon>Diplostraca</taxon>
        <taxon>Cladocera</taxon>
        <taxon>Anomopoda</taxon>
        <taxon>Daphniidae</taxon>
        <taxon>Daphnia</taxon>
        <taxon>Daphnia similis group</taxon>
    </lineage>
</organism>
<dbReference type="EMBL" id="WJBH02000178">
    <property type="protein sequence ID" value="KAI9550164.1"/>
    <property type="molecule type" value="Genomic_DNA"/>
</dbReference>
<dbReference type="GO" id="GO:0005509">
    <property type="term" value="F:calcium ion binding"/>
    <property type="evidence" value="ECO:0007669"/>
    <property type="project" value="InterPro"/>
</dbReference>
<dbReference type="InterPro" id="IPR028974">
    <property type="entry name" value="TSP_type-3_rpt"/>
</dbReference>
<feature type="compositionally biased region" description="Gly residues" evidence="5">
    <location>
        <begin position="1082"/>
        <end position="1091"/>
    </location>
</feature>
<comment type="caution">
    <text evidence="8">The sequence shown here is derived from an EMBL/GenBank/DDBJ whole genome shotgun (WGS) entry which is preliminary data.</text>
</comment>
<evidence type="ECO:0000259" key="6">
    <source>
        <dbReference type="Pfam" id="PF12733"/>
    </source>
</evidence>
<feature type="domain" description="Cadherin-like beta-sandwich-like" evidence="6">
    <location>
        <begin position="2126"/>
        <end position="2212"/>
    </location>
</feature>
<feature type="region of interest" description="Disordered" evidence="5">
    <location>
        <begin position="2416"/>
        <end position="2471"/>
    </location>
</feature>
<proteinExistence type="predicted"/>
<feature type="domain" description="Cadherin-like beta-sandwich-like" evidence="6">
    <location>
        <begin position="1620"/>
        <end position="1710"/>
    </location>
</feature>
<dbReference type="InterPro" id="IPR059100">
    <property type="entry name" value="TSP3_bac"/>
</dbReference>